<dbReference type="AlphaFoldDB" id="A0A9X0CEI7"/>
<comment type="caution">
    <text evidence="1">The sequence shown here is derived from an EMBL/GenBank/DDBJ whole genome shotgun (WGS) entry which is preliminary data.</text>
</comment>
<gene>
    <name evidence="1" type="ORF">OS493_020006</name>
</gene>
<protein>
    <submittedName>
        <fullName evidence="1">Uncharacterized protein</fullName>
    </submittedName>
</protein>
<evidence type="ECO:0000313" key="1">
    <source>
        <dbReference type="EMBL" id="KAJ7331224.1"/>
    </source>
</evidence>
<dbReference type="EMBL" id="MU827789">
    <property type="protein sequence ID" value="KAJ7331224.1"/>
    <property type="molecule type" value="Genomic_DNA"/>
</dbReference>
<dbReference type="Proteomes" id="UP001163046">
    <property type="component" value="Unassembled WGS sequence"/>
</dbReference>
<sequence>MGQKWIQGSLLWPRGNYLPESWRKSLMEAMIKGNQIHDDLFEHGAVNLEVKKAVVSLRNINECWIQSVGQQIDIFGIDPAPVHQLENVLIQEGQEAKKNVSKSCSVITTQGRAMLLVVNSDSSAMIIDSHSHGNKGAIIACSPRGKIHLLAQWLDAMMKDNWQHSLTIASVTKVFYFK</sequence>
<dbReference type="OrthoDB" id="5987514at2759"/>
<name>A0A9X0CEI7_9CNID</name>
<accession>A0A9X0CEI7</accession>
<keyword evidence="2" id="KW-1185">Reference proteome</keyword>
<proteinExistence type="predicted"/>
<organism evidence="1 2">
    <name type="scientific">Desmophyllum pertusum</name>
    <dbReference type="NCBI Taxonomy" id="174260"/>
    <lineage>
        <taxon>Eukaryota</taxon>
        <taxon>Metazoa</taxon>
        <taxon>Cnidaria</taxon>
        <taxon>Anthozoa</taxon>
        <taxon>Hexacorallia</taxon>
        <taxon>Scleractinia</taxon>
        <taxon>Caryophylliina</taxon>
        <taxon>Caryophylliidae</taxon>
        <taxon>Desmophyllum</taxon>
    </lineage>
</organism>
<reference evidence="1" key="1">
    <citation type="submission" date="2023-01" db="EMBL/GenBank/DDBJ databases">
        <title>Genome assembly of the deep-sea coral Lophelia pertusa.</title>
        <authorList>
            <person name="Herrera S."/>
            <person name="Cordes E."/>
        </authorList>
    </citation>
    <scope>NUCLEOTIDE SEQUENCE</scope>
    <source>
        <strain evidence="1">USNM1676648</strain>
        <tissue evidence="1">Polyp</tissue>
    </source>
</reference>
<evidence type="ECO:0000313" key="2">
    <source>
        <dbReference type="Proteomes" id="UP001163046"/>
    </source>
</evidence>